<dbReference type="PROSITE" id="PS00600">
    <property type="entry name" value="AA_TRANSFER_CLASS_3"/>
    <property type="match status" value="1"/>
</dbReference>
<feature type="region of interest" description="Disordered" evidence="9">
    <location>
        <begin position="1"/>
        <end position="33"/>
    </location>
</feature>
<keyword evidence="10" id="KW-0808">Transferase</keyword>
<dbReference type="Gene3D" id="3.40.640.10">
    <property type="entry name" value="Type I PLP-dependent aspartate aminotransferase-like (Major domain)"/>
    <property type="match status" value="1"/>
</dbReference>
<reference evidence="10 11" key="1">
    <citation type="journal article" date="2014" name="Int. J. Syst. Evol. Microbiol.">
        <title>Complete genome sequence of Corynebacterium casei LMG S-19264T (=DSM 44701T), isolated from a smear-ripened cheese.</title>
        <authorList>
            <consortium name="US DOE Joint Genome Institute (JGI-PGF)"/>
            <person name="Walter F."/>
            <person name="Albersmeier A."/>
            <person name="Kalinowski J."/>
            <person name="Ruckert C."/>
        </authorList>
    </citation>
    <scope>NUCLEOTIDE SEQUENCE [LARGE SCALE GENOMIC DNA]</scope>
    <source>
        <strain evidence="10 11">IBRC-M 10912</strain>
    </source>
</reference>
<dbReference type="GO" id="GO:0008483">
    <property type="term" value="F:transaminase activity"/>
    <property type="evidence" value="ECO:0007669"/>
    <property type="project" value="UniProtKB-KW"/>
</dbReference>
<dbReference type="GO" id="GO:0042286">
    <property type="term" value="F:glutamate-1-semialdehyde 2,1-aminomutase activity"/>
    <property type="evidence" value="ECO:0007669"/>
    <property type="project" value="UniProtKB-EC"/>
</dbReference>
<comment type="pathway">
    <text evidence="6">Porphyrin-containing compound metabolism.</text>
</comment>
<evidence type="ECO:0000313" key="11">
    <source>
        <dbReference type="Proteomes" id="UP001595821"/>
    </source>
</evidence>
<feature type="compositionally biased region" description="Basic and acidic residues" evidence="9">
    <location>
        <begin position="10"/>
        <end position="31"/>
    </location>
</feature>
<evidence type="ECO:0000256" key="2">
    <source>
        <dbReference type="ARBA" id="ARBA00001933"/>
    </source>
</evidence>
<dbReference type="InterPro" id="IPR015424">
    <property type="entry name" value="PyrdxlP-dep_Trfase"/>
</dbReference>
<gene>
    <name evidence="10" type="ORF">ACFOZ7_03365</name>
</gene>
<dbReference type="CDD" id="cd00610">
    <property type="entry name" value="OAT_like"/>
    <property type="match status" value="1"/>
</dbReference>
<dbReference type="GeneID" id="71856159"/>
<keyword evidence="10" id="KW-0032">Aminotransferase</keyword>
<sequence>MSLGDEEQEYDHAELLRQRTPESEQLHERAADVTPLGVESNVRAFDPYPFYIDEAEGSHVYDVDDNEYLDFLLALGPIILGHGHPDVREAAKAQVDTCDLTATPQPVAIEFMEKIVDLTPSIEMVRLANSGTEATMHALRVARSYTGKDKIAKPEGGYAGAHDYALQSVYASEEALGPADRPNTVSYGTGIPDVVSDTVVAFPFNDKEATEEILREHADDLAAVIIEPVMFSCGCLKPRDGYHEFLRELTEELDIVLIWDEVMTGFRLGLGSAQERFGITPDMTTFAKVAGGGYQTGGFGGKAEIMREIEPPEKKEDEKWHSSAFHGGTYNGHPVSAAAGLKTLEILEEENVYEHIERLGDRLFTGLQEVADDVGLPVNVQHVGSMGQVYMTDADIHYYRDSWKANDEQFADWWLEAAGRGVLFGNPMQGERFFTTYTHTDEQIDHALEVAEEAFRAVDHPYDD</sequence>
<comment type="catalytic activity">
    <reaction evidence="1">
        <text>(S)-4-amino-5-oxopentanoate = 5-aminolevulinate</text>
        <dbReference type="Rhea" id="RHEA:14265"/>
        <dbReference type="ChEBI" id="CHEBI:57501"/>
        <dbReference type="ChEBI" id="CHEBI:356416"/>
        <dbReference type="EC" id="5.4.3.8"/>
    </reaction>
</comment>
<accession>A0ABD5NVD5</accession>
<dbReference type="InterPro" id="IPR015421">
    <property type="entry name" value="PyrdxlP-dep_Trfase_major"/>
</dbReference>
<dbReference type="InterPro" id="IPR005814">
    <property type="entry name" value="Aminotrans_3"/>
</dbReference>
<dbReference type="Pfam" id="PF00202">
    <property type="entry name" value="Aminotran_3"/>
    <property type="match status" value="1"/>
</dbReference>
<dbReference type="PANTHER" id="PTHR43713">
    <property type="entry name" value="GLUTAMATE-1-SEMIALDEHYDE 2,1-AMINOMUTASE"/>
    <property type="match status" value="1"/>
</dbReference>
<evidence type="ECO:0000256" key="9">
    <source>
        <dbReference type="SAM" id="MobiDB-lite"/>
    </source>
</evidence>
<proteinExistence type="inferred from homology"/>
<dbReference type="NCBIfam" id="NF000818">
    <property type="entry name" value="PRK00062.1"/>
    <property type="match status" value="1"/>
</dbReference>
<organism evidence="10 11">
    <name type="scientific">Natribaculum luteum</name>
    <dbReference type="NCBI Taxonomy" id="1586232"/>
    <lineage>
        <taxon>Archaea</taxon>
        <taxon>Methanobacteriati</taxon>
        <taxon>Methanobacteriota</taxon>
        <taxon>Stenosarchaea group</taxon>
        <taxon>Halobacteria</taxon>
        <taxon>Halobacteriales</taxon>
        <taxon>Natrialbaceae</taxon>
        <taxon>Natribaculum</taxon>
    </lineage>
</organism>
<name>A0ABD5NVD5_9EURY</name>
<dbReference type="AlphaFoldDB" id="A0ABD5NVD5"/>
<comment type="caution">
    <text evidence="10">The sequence shown here is derived from an EMBL/GenBank/DDBJ whole genome shotgun (WGS) entry which is preliminary data.</text>
</comment>
<dbReference type="Proteomes" id="UP001595821">
    <property type="component" value="Unassembled WGS sequence"/>
</dbReference>
<evidence type="ECO:0000256" key="1">
    <source>
        <dbReference type="ARBA" id="ARBA00001579"/>
    </source>
</evidence>
<protein>
    <recommendedName>
        <fullName evidence="3">Glutamate-1-semialdehyde 2,1-aminomutase</fullName>
    </recommendedName>
    <alternativeName>
        <fullName evidence="7">Glutamate-1-semialdehyde aminotransferase</fullName>
    </alternativeName>
</protein>
<comment type="similarity">
    <text evidence="8">Belongs to the class-III pyridoxal-phosphate-dependent aminotransferase family.</text>
</comment>
<keyword evidence="5" id="KW-0413">Isomerase</keyword>
<dbReference type="InterPro" id="IPR015422">
    <property type="entry name" value="PyrdxlP-dep_Trfase_small"/>
</dbReference>
<keyword evidence="4 8" id="KW-0663">Pyridoxal phosphate</keyword>
<dbReference type="PANTHER" id="PTHR43713:SF3">
    <property type="entry name" value="GLUTAMATE-1-SEMIALDEHYDE 2,1-AMINOMUTASE 1, CHLOROPLASTIC-RELATED"/>
    <property type="match status" value="1"/>
</dbReference>
<dbReference type="InterPro" id="IPR049704">
    <property type="entry name" value="Aminotrans_3_PPA_site"/>
</dbReference>
<evidence type="ECO:0000256" key="5">
    <source>
        <dbReference type="ARBA" id="ARBA00023235"/>
    </source>
</evidence>
<comment type="cofactor">
    <cofactor evidence="2">
        <name>pyridoxal 5'-phosphate</name>
        <dbReference type="ChEBI" id="CHEBI:597326"/>
    </cofactor>
</comment>
<evidence type="ECO:0000256" key="8">
    <source>
        <dbReference type="RuleBase" id="RU003560"/>
    </source>
</evidence>
<dbReference type="EMBL" id="JBHSDJ010000009">
    <property type="protein sequence ID" value="MFC4246038.1"/>
    <property type="molecule type" value="Genomic_DNA"/>
</dbReference>
<evidence type="ECO:0000256" key="6">
    <source>
        <dbReference type="ARBA" id="ARBA00023444"/>
    </source>
</evidence>
<dbReference type="Gene3D" id="3.90.1150.10">
    <property type="entry name" value="Aspartate Aminotransferase, domain 1"/>
    <property type="match status" value="1"/>
</dbReference>
<dbReference type="RefSeq" id="WP_246975120.1">
    <property type="nucleotide sequence ID" value="NZ_CP095398.1"/>
</dbReference>
<evidence type="ECO:0000256" key="7">
    <source>
        <dbReference type="ARBA" id="ARBA00031365"/>
    </source>
</evidence>
<dbReference type="SUPFAM" id="SSF53383">
    <property type="entry name" value="PLP-dependent transferases"/>
    <property type="match status" value="1"/>
</dbReference>
<evidence type="ECO:0000256" key="3">
    <source>
        <dbReference type="ARBA" id="ARBA00015416"/>
    </source>
</evidence>
<evidence type="ECO:0000256" key="4">
    <source>
        <dbReference type="ARBA" id="ARBA00022898"/>
    </source>
</evidence>
<evidence type="ECO:0000313" key="10">
    <source>
        <dbReference type="EMBL" id="MFC4246038.1"/>
    </source>
</evidence>